<dbReference type="EMBL" id="AHOQ02000053">
    <property type="protein sequence ID" value="EMO43405.1"/>
    <property type="molecule type" value="Genomic_DNA"/>
</dbReference>
<reference evidence="1 2" key="1">
    <citation type="submission" date="2013-01" db="EMBL/GenBank/DDBJ databases">
        <authorList>
            <person name="Harkins D.M."/>
            <person name="Durkin A.S."/>
            <person name="Brinkac L.M."/>
            <person name="Haft D.H."/>
            <person name="Selengut J.D."/>
            <person name="Sanka R."/>
            <person name="DePew J."/>
            <person name="Purushe J."/>
            <person name="Matthias M.A."/>
            <person name="Vinetz J.M."/>
            <person name="Sutton G.G."/>
            <person name="Nierman W.C."/>
            <person name="Fouts D.E."/>
        </authorList>
    </citation>
    <scope>NUCLEOTIDE SEQUENCE [LARGE SCALE GENOMIC DNA]</scope>
    <source>
        <strain evidence="1 2">ZUN179</strain>
    </source>
</reference>
<accession>M6UFS0</accession>
<organism evidence="1 2">
    <name type="scientific">Leptospira santarosai str. ZUN179</name>
    <dbReference type="NCBI Taxonomy" id="1049985"/>
    <lineage>
        <taxon>Bacteria</taxon>
        <taxon>Pseudomonadati</taxon>
        <taxon>Spirochaetota</taxon>
        <taxon>Spirochaetia</taxon>
        <taxon>Leptospirales</taxon>
        <taxon>Leptospiraceae</taxon>
        <taxon>Leptospira</taxon>
    </lineage>
</organism>
<name>M6UFS0_9LEPT</name>
<dbReference type="Proteomes" id="UP000012160">
    <property type="component" value="Unassembled WGS sequence"/>
</dbReference>
<evidence type="ECO:0000313" key="2">
    <source>
        <dbReference type="Proteomes" id="UP000012160"/>
    </source>
</evidence>
<proteinExistence type="predicted"/>
<evidence type="ECO:0000313" key="1">
    <source>
        <dbReference type="EMBL" id="EMO43405.1"/>
    </source>
</evidence>
<dbReference type="AlphaFoldDB" id="M6UFS0"/>
<gene>
    <name evidence="1" type="ORF">LEP1GSC187_1270</name>
</gene>
<sequence length="46" mass="5221">MPSLKEELNISLLEKHQAWHEARGAESTPKVVSRLRKTGPLLKNVK</sequence>
<protein>
    <submittedName>
        <fullName evidence="1">Uncharacterized protein</fullName>
    </submittedName>
</protein>
<comment type="caution">
    <text evidence="1">The sequence shown here is derived from an EMBL/GenBank/DDBJ whole genome shotgun (WGS) entry which is preliminary data.</text>
</comment>